<reference evidence="7" key="1">
    <citation type="submission" date="2021-03" db="EMBL/GenBank/DDBJ databases">
        <title>Genome sequencing and assembly of Tianweitania sediminis.</title>
        <authorList>
            <person name="Chhetri G."/>
        </authorList>
    </citation>
    <scope>NUCLEOTIDE SEQUENCE</scope>
    <source>
        <strain evidence="7">Z8</strain>
    </source>
</reference>
<keyword evidence="4" id="KW-0472">Membrane</keyword>
<feature type="chain" id="PRO_5035263012" evidence="6">
    <location>
        <begin position="28"/>
        <end position="354"/>
    </location>
</feature>
<keyword evidence="3" id="KW-1133">Transmembrane helix</keyword>
<comment type="caution">
    <text evidence="7">The sequence shown here is derived from an EMBL/GenBank/DDBJ whole genome shotgun (WGS) entry which is preliminary data.</text>
</comment>
<dbReference type="GO" id="GO:0016020">
    <property type="term" value="C:membrane"/>
    <property type="evidence" value="ECO:0007669"/>
    <property type="project" value="UniProtKB-SubCell"/>
</dbReference>
<dbReference type="Pfam" id="PF13103">
    <property type="entry name" value="TonB_2"/>
    <property type="match status" value="1"/>
</dbReference>
<evidence type="ECO:0000256" key="2">
    <source>
        <dbReference type="ARBA" id="ARBA00022692"/>
    </source>
</evidence>
<gene>
    <name evidence="7" type="ORF">J5Y06_05525</name>
</gene>
<feature type="compositionally biased region" description="Pro residues" evidence="5">
    <location>
        <begin position="175"/>
        <end position="187"/>
    </location>
</feature>
<dbReference type="AlphaFoldDB" id="A0A8J7RLT8"/>
<dbReference type="Gene3D" id="3.30.1150.10">
    <property type="match status" value="1"/>
</dbReference>
<sequence length="354" mass="36211">MRAGLTTSVVLHAAALGFGLFTLSAPAPLDAGAMESFPVDIVPVAEFAESVKGDKKAPVAETPAPVPATRPETVPDAQNVGDNDVDLSTPPTPEPAKREVEAAAAPPPSPEPAPKPAEEAPAEAKPEPVPAPDPAPVAATEVAPEPAPPQEVKPEPTPEAAVAEAAPAETLPLPTSAPSPQARPQPPQAQTAKAPERKEPEKPKQQEVAQKPKSEEKTFDADEVAALLNKAAAKGGGAKRSTETAALGGKQTTGAKLTSSEMGALSSQLAGCWSIPAGAEGVESMRVSVRFRLDPSGKLDGEPVVDSSSGNSAFDRSAIRAVQKCNTEGLQVPASKAEVWASGVVVNFDPSEMF</sequence>
<feature type="region of interest" description="Disordered" evidence="5">
    <location>
        <begin position="50"/>
        <end position="254"/>
    </location>
</feature>
<name>A0A8J7RLT8_9HYPH</name>
<evidence type="ECO:0000313" key="7">
    <source>
        <dbReference type="EMBL" id="MBP0438099.1"/>
    </source>
</evidence>
<evidence type="ECO:0000256" key="5">
    <source>
        <dbReference type="SAM" id="MobiDB-lite"/>
    </source>
</evidence>
<dbReference type="EMBL" id="JAGIYY010000001">
    <property type="protein sequence ID" value="MBP0438099.1"/>
    <property type="molecule type" value="Genomic_DNA"/>
</dbReference>
<dbReference type="InterPro" id="IPR006260">
    <property type="entry name" value="TonB/TolA_C"/>
</dbReference>
<evidence type="ECO:0000313" key="8">
    <source>
        <dbReference type="Proteomes" id="UP000666240"/>
    </source>
</evidence>
<evidence type="ECO:0000256" key="6">
    <source>
        <dbReference type="SAM" id="SignalP"/>
    </source>
</evidence>
<protein>
    <submittedName>
        <fullName evidence="7">TonB family protein</fullName>
    </submittedName>
</protein>
<feature type="compositionally biased region" description="Pro residues" evidence="5">
    <location>
        <begin position="145"/>
        <end position="157"/>
    </location>
</feature>
<comment type="subcellular location">
    <subcellularLocation>
        <location evidence="1">Membrane</location>
        <topology evidence="1">Single-pass membrane protein</topology>
    </subcellularLocation>
</comment>
<evidence type="ECO:0000256" key="4">
    <source>
        <dbReference type="ARBA" id="ARBA00023136"/>
    </source>
</evidence>
<feature type="compositionally biased region" description="Low complexity" evidence="5">
    <location>
        <begin position="158"/>
        <end position="174"/>
    </location>
</feature>
<dbReference type="NCBIfam" id="TIGR01352">
    <property type="entry name" value="tonB_Cterm"/>
    <property type="match status" value="1"/>
</dbReference>
<keyword evidence="8" id="KW-1185">Reference proteome</keyword>
<feature type="compositionally biased region" description="Low complexity" evidence="5">
    <location>
        <begin position="59"/>
        <end position="75"/>
    </location>
</feature>
<dbReference type="SUPFAM" id="SSF74653">
    <property type="entry name" value="TolA/TonB C-terminal domain"/>
    <property type="match status" value="1"/>
</dbReference>
<accession>A0A8J7RLT8</accession>
<dbReference type="RefSeq" id="WP_209334400.1">
    <property type="nucleotide sequence ID" value="NZ_JAGIYY010000001.1"/>
</dbReference>
<evidence type="ECO:0000256" key="1">
    <source>
        <dbReference type="ARBA" id="ARBA00004167"/>
    </source>
</evidence>
<feature type="compositionally biased region" description="Basic and acidic residues" evidence="5">
    <location>
        <begin position="194"/>
        <end position="220"/>
    </location>
</feature>
<feature type="compositionally biased region" description="Pro residues" evidence="5">
    <location>
        <begin position="105"/>
        <end position="115"/>
    </location>
</feature>
<dbReference type="Proteomes" id="UP000666240">
    <property type="component" value="Unassembled WGS sequence"/>
</dbReference>
<proteinExistence type="predicted"/>
<keyword evidence="6" id="KW-0732">Signal</keyword>
<feature type="signal peptide" evidence="6">
    <location>
        <begin position="1"/>
        <end position="27"/>
    </location>
</feature>
<feature type="compositionally biased region" description="Basic and acidic residues" evidence="5">
    <location>
        <begin position="116"/>
        <end position="126"/>
    </location>
</feature>
<organism evidence="7 8">
    <name type="scientific">Tianweitania sediminis</name>
    <dbReference type="NCBI Taxonomy" id="1502156"/>
    <lineage>
        <taxon>Bacteria</taxon>
        <taxon>Pseudomonadati</taxon>
        <taxon>Pseudomonadota</taxon>
        <taxon>Alphaproteobacteria</taxon>
        <taxon>Hyphomicrobiales</taxon>
        <taxon>Phyllobacteriaceae</taxon>
        <taxon>Tianweitania</taxon>
    </lineage>
</organism>
<evidence type="ECO:0000256" key="3">
    <source>
        <dbReference type="ARBA" id="ARBA00022989"/>
    </source>
</evidence>
<keyword evidence="2" id="KW-0812">Transmembrane</keyword>